<reference evidence="2" key="1">
    <citation type="submission" date="2019-03" db="EMBL/GenBank/DDBJ databases">
        <title>Complete Genome Sequence of Staphylococcus aureus Siphophage Sebago.</title>
        <authorList>
            <person name="Klotz K."/>
            <person name="Korn A."/>
            <person name="Newkirk H."/>
            <person name="Liu M."/>
            <person name="Ramsey J."/>
        </authorList>
    </citation>
    <scope>NUCLEOTIDE SEQUENCE [LARGE SCALE GENOMIC DNA]</scope>
</reference>
<evidence type="ECO:0000313" key="1">
    <source>
        <dbReference type="EMBL" id="QBQ72240.1"/>
    </source>
</evidence>
<keyword evidence="2" id="KW-1185">Reference proteome</keyword>
<dbReference type="Proteomes" id="UP000308847">
    <property type="component" value="Segment"/>
</dbReference>
<name>A0A482MGG7_9CAUD</name>
<dbReference type="EMBL" id="MK618716">
    <property type="protein sequence ID" value="QBQ72240.1"/>
    <property type="molecule type" value="Genomic_DNA"/>
</dbReference>
<evidence type="ECO:0000313" key="2">
    <source>
        <dbReference type="Proteomes" id="UP000308847"/>
    </source>
</evidence>
<accession>A0A482MGG7</accession>
<sequence>MPCYNKVYQLRGGKKVLDFIERITNIALTVVSTMVLVKSLKGDKEK</sequence>
<organism evidence="1 2">
    <name type="scientific">Staphylococcus phage Sebago</name>
    <dbReference type="NCBI Taxonomy" id="2557555"/>
    <lineage>
        <taxon>Viruses</taxon>
        <taxon>Duplodnaviria</taxon>
        <taxon>Heunggongvirae</taxon>
        <taxon>Uroviricota</taxon>
        <taxon>Caudoviricetes</taxon>
        <taxon>Azeredovirinae</taxon>
        <taxon>Phietavirus</taxon>
        <taxon>Phietavirus sebago</taxon>
    </lineage>
</organism>
<proteinExistence type="predicted"/>
<evidence type="ECO:0008006" key="3">
    <source>
        <dbReference type="Google" id="ProtNLM"/>
    </source>
</evidence>
<protein>
    <recommendedName>
        <fullName evidence="3">Holin</fullName>
    </recommendedName>
</protein>
<gene>
    <name evidence="1" type="ORF">CPT_Sebago_004</name>
</gene>